<dbReference type="InterPro" id="IPR043502">
    <property type="entry name" value="DNA/RNA_pol_sf"/>
</dbReference>
<sequence length="166" mass="19529">MERILRSLYWKTTLVYFDDHLKNLSEVMQLMSSAGLKLSVKKCEMFQKEVKYLGHRVMAAGIYTHEDKIRAGKDWPTSQNWHELHSFQRLCTYYRHFVANFAGVTTSLHKLAKKSRAYRWTEVQEKAFQALKKLLCTAPVVGEKFVLIQALFCTELEECFHKWSMA</sequence>
<dbReference type="STRING" id="151549.A0A4C1SP01"/>
<dbReference type="Proteomes" id="UP000299102">
    <property type="component" value="Unassembled WGS sequence"/>
</dbReference>
<name>A0A4C1SP01_EUMVA</name>
<evidence type="ECO:0000313" key="3">
    <source>
        <dbReference type="Proteomes" id="UP000299102"/>
    </source>
</evidence>
<reference evidence="2 3" key="1">
    <citation type="journal article" date="2019" name="Commun. Biol.">
        <title>The bagworm genome reveals a unique fibroin gene that provides high tensile strength.</title>
        <authorList>
            <person name="Kono N."/>
            <person name="Nakamura H."/>
            <person name="Ohtoshi R."/>
            <person name="Tomita M."/>
            <person name="Numata K."/>
            <person name="Arakawa K."/>
        </authorList>
    </citation>
    <scope>NUCLEOTIDE SEQUENCE [LARGE SCALE GENOMIC DNA]</scope>
</reference>
<dbReference type="PANTHER" id="PTHR37984:SF5">
    <property type="entry name" value="PROTEIN NYNRIN-LIKE"/>
    <property type="match status" value="1"/>
</dbReference>
<proteinExistence type="predicted"/>
<dbReference type="EC" id="2.7.7.49" evidence="1"/>
<dbReference type="PANTHER" id="PTHR37984">
    <property type="entry name" value="PROTEIN CBG26694"/>
    <property type="match status" value="1"/>
</dbReference>
<accession>A0A4C1SP01</accession>
<dbReference type="Gene3D" id="3.30.70.270">
    <property type="match status" value="2"/>
</dbReference>
<keyword evidence="3" id="KW-1185">Reference proteome</keyword>
<dbReference type="FunFam" id="3.30.70.270:FF:000020">
    <property type="entry name" value="Transposon Tf2-6 polyprotein-like Protein"/>
    <property type="match status" value="1"/>
</dbReference>
<organism evidence="2 3">
    <name type="scientific">Eumeta variegata</name>
    <name type="common">Bagworm moth</name>
    <name type="synonym">Eumeta japonica</name>
    <dbReference type="NCBI Taxonomy" id="151549"/>
    <lineage>
        <taxon>Eukaryota</taxon>
        <taxon>Metazoa</taxon>
        <taxon>Ecdysozoa</taxon>
        <taxon>Arthropoda</taxon>
        <taxon>Hexapoda</taxon>
        <taxon>Insecta</taxon>
        <taxon>Pterygota</taxon>
        <taxon>Neoptera</taxon>
        <taxon>Endopterygota</taxon>
        <taxon>Lepidoptera</taxon>
        <taxon>Glossata</taxon>
        <taxon>Ditrysia</taxon>
        <taxon>Tineoidea</taxon>
        <taxon>Psychidae</taxon>
        <taxon>Oiketicinae</taxon>
        <taxon>Eumeta</taxon>
    </lineage>
</organism>
<dbReference type="InterPro" id="IPR050951">
    <property type="entry name" value="Retrovirus_Pol_polyprotein"/>
</dbReference>
<comment type="caution">
    <text evidence="2">The sequence shown here is derived from an EMBL/GenBank/DDBJ whole genome shotgun (WGS) entry which is preliminary data.</text>
</comment>
<dbReference type="AlphaFoldDB" id="A0A4C1SP01"/>
<gene>
    <name evidence="2" type="primary">pol</name>
    <name evidence="2" type="ORF">EVAR_71252_1</name>
</gene>
<dbReference type="InterPro" id="IPR043128">
    <property type="entry name" value="Rev_trsase/Diguanyl_cyclase"/>
</dbReference>
<dbReference type="OrthoDB" id="430238at2759"/>
<protein>
    <recommendedName>
        <fullName evidence="1">RNA-directed DNA polymerase</fullName>
        <ecNumber evidence="1">2.7.7.49</ecNumber>
    </recommendedName>
</protein>
<dbReference type="SUPFAM" id="SSF56672">
    <property type="entry name" value="DNA/RNA polymerases"/>
    <property type="match status" value="1"/>
</dbReference>
<evidence type="ECO:0000256" key="1">
    <source>
        <dbReference type="ARBA" id="ARBA00012493"/>
    </source>
</evidence>
<dbReference type="GO" id="GO:0003964">
    <property type="term" value="F:RNA-directed DNA polymerase activity"/>
    <property type="evidence" value="ECO:0007669"/>
    <property type="project" value="UniProtKB-EC"/>
</dbReference>
<evidence type="ECO:0000313" key="2">
    <source>
        <dbReference type="EMBL" id="GBP02821.1"/>
    </source>
</evidence>
<dbReference type="EMBL" id="BGZK01007206">
    <property type="protein sequence ID" value="GBP02821.1"/>
    <property type="molecule type" value="Genomic_DNA"/>
</dbReference>